<dbReference type="OrthoDB" id="7743110at2759"/>
<dbReference type="VEuPathDB" id="VectorBase:ASIC001090"/>
<reference evidence="2 4" key="1">
    <citation type="journal article" date="2014" name="BMC Genomics">
        <title>Genome sequence of Anopheles sinensis provides insight into genetics basis of mosquito competence for malaria parasites.</title>
        <authorList>
            <person name="Zhou D."/>
            <person name="Zhang D."/>
            <person name="Ding G."/>
            <person name="Shi L."/>
            <person name="Hou Q."/>
            <person name="Ye Y."/>
            <person name="Xu Y."/>
            <person name="Zhou H."/>
            <person name="Xiong C."/>
            <person name="Li S."/>
            <person name="Yu J."/>
            <person name="Hong S."/>
            <person name="Yu X."/>
            <person name="Zou P."/>
            <person name="Chen C."/>
            <person name="Chang X."/>
            <person name="Wang W."/>
            <person name="Lv Y."/>
            <person name="Sun Y."/>
            <person name="Ma L."/>
            <person name="Shen B."/>
            <person name="Zhu C."/>
        </authorList>
    </citation>
    <scope>NUCLEOTIDE SEQUENCE [LARGE SCALE GENOMIC DNA]</scope>
</reference>
<dbReference type="PANTHER" id="PTHR33053">
    <property type="entry name" value="PROTEIN, PUTATIVE-RELATED"/>
    <property type="match status" value="1"/>
</dbReference>
<keyword evidence="4" id="KW-1185">Reference proteome</keyword>
<evidence type="ECO:0000256" key="1">
    <source>
        <dbReference type="SAM" id="MobiDB-lite"/>
    </source>
</evidence>
<evidence type="ECO:0000313" key="4">
    <source>
        <dbReference type="Proteomes" id="UP000030765"/>
    </source>
</evidence>
<proteinExistence type="predicted"/>
<sequence length="220" mass="24139">MPGAFFPPNCPVPDPLVEDDEEDVHMAEMEEDEEDETSSVGSSDDELSSSDEDGSDGDEEIDKNFDAMSLVEGLRNWASTNKATEKSVNMVRSVTGHGGYNGCQKCTVKGSYNKVARRMTFPGINAAKRTDQDFRNGIHPGHIKAATPLSDLHDFDLIKDMVVADRLHLLDLGIMKRMLVGWRSGSFGPIRLSKQQCGAISDALANIQLPSEIHRTVRGM</sequence>
<feature type="region of interest" description="Disordered" evidence="1">
    <location>
        <begin position="1"/>
        <end position="61"/>
    </location>
</feature>
<dbReference type="EMBL" id="ATLV01004855">
    <property type="status" value="NOT_ANNOTATED_CDS"/>
    <property type="molecule type" value="Genomic_DNA"/>
</dbReference>
<feature type="compositionally biased region" description="Acidic residues" evidence="1">
    <location>
        <begin position="16"/>
        <end position="61"/>
    </location>
</feature>
<protein>
    <submittedName>
        <fullName evidence="2 3">Uncharacterized protein</fullName>
    </submittedName>
</protein>
<dbReference type="AlphaFoldDB" id="A0A084VB19"/>
<dbReference type="EnsemblMetazoa" id="ASIC001090-RA">
    <property type="protein sequence ID" value="ASIC001090-PA"/>
    <property type="gene ID" value="ASIC001090"/>
</dbReference>
<dbReference type="EMBL" id="KE524244">
    <property type="protein sequence ID" value="KFB35163.1"/>
    <property type="molecule type" value="Genomic_DNA"/>
</dbReference>
<dbReference type="PANTHER" id="PTHR33053:SF9">
    <property type="entry name" value="AGAP000105-PA"/>
    <property type="match status" value="1"/>
</dbReference>
<gene>
    <name evidence="2" type="ORF">ZHAS_00001090</name>
</gene>
<dbReference type="Proteomes" id="UP000030765">
    <property type="component" value="Unassembled WGS sequence"/>
</dbReference>
<accession>A0A084VB19</accession>
<reference evidence="3" key="2">
    <citation type="submission" date="2020-05" db="UniProtKB">
        <authorList>
            <consortium name="EnsemblMetazoa"/>
        </authorList>
    </citation>
    <scope>IDENTIFICATION</scope>
</reference>
<organism evidence="2">
    <name type="scientific">Anopheles sinensis</name>
    <name type="common">Mosquito</name>
    <dbReference type="NCBI Taxonomy" id="74873"/>
    <lineage>
        <taxon>Eukaryota</taxon>
        <taxon>Metazoa</taxon>
        <taxon>Ecdysozoa</taxon>
        <taxon>Arthropoda</taxon>
        <taxon>Hexapoda</taxon>
        <taxon>Insecta</taxon>
        <taxon>Pterygota</taxon>
        <taxon>Neoptera</taxon>
        <taxon>Endopterygota</taxon>
        <taxon>Diptera</taxon>
        <taxon>Nematocera</taxon>
        <taxon>Culicoidea</taxon>
        <taxon>Culicidae</taxon>
        <taxon>Anophelinae</taxon>
        <taxon>Anopheles</taxon>
    </lineage>
</organism>
<evidence type="ECO:0000313" key="2">
    <source>
        <dbReference type="EMBL" id="KFB35163.1"/>
    </source>
</evidence>
<evidence type="ECO:0000313" key="3">
    <source>
        <dbReference type="EnsemblMetazoa" id="ASIC001090-PA"/>
    </source>
</evidence>
<name>A0A084VB19_ANOSI</name>
<dbReference type="STRING" id="74873.A0A084VB19"/>